<dbReference type="AlphaFoldDB" id="A0A2T7BKA5"/>
<evidence type="ECO:0000256" key="1">
    <source>
        <dbReference type="SAM" id="Phobius"/>
    </source>
</evidence>
<feature type="transmembrane region" description="Helical" evidence="1">
    <location>
        <begin position="38"/>
        <end position="55"/>
    </location>
</feature>
<feature type="transmembrane region" description="Helical" evidence="1">
    <location>
        <begin position="114"/>
        <end position="133"/>
    </location>
</feature>
<feature type="transmembrane region" description="Helical" evidence="1">
    <location>
        <begin position="172"/>
        <end position="190"/>
    </location>
</feature>
<accession>A0A2T7BKA5</accession>
<keyword evidence="1" id="KW-0812">Transmembrane</keyword>
<comment type="caution">
    <text evidence="2">The sequence shown here is derived from an EMBL/GenBank/DDBJ whole genome shotgun (WGS) entry which is preliminary data.</text>
</comment>
<sequence>MSIKQLNPRMSVLLLFMLAAGILRIILVKASAGNISPLANFTPIGAMGLFGGAYFSRKWKSYVFPLLTLFLSDIVINSMIYHLPLSSVITYQGWYFTYLAFAAMVLVGQFMKNVTVTNVLIGAVAAACIHWIISDIGPFLFGTDITTGLPFEKSFAGFQRCLYLAIPFELKLFWGNLIYGAIFFGSFELMQRRFPVLAKQAL</sequence>
<dbReference type="Proteomes" id="UP000244450">
    <property type="component" value="Unassembled WGS sequence"/>
</dbReference>
<feature type="transmembrane region" description="Helical" evidence="1">
    <location>
        <begin position="12"/>
        <end position="32"/>
    </location>
</feature>
<keyword evidence="3" id="KW-1185">Reference proteome</keyword>
<dbReference type="Pfam" id="PF20221">
    <property type="entry name" value="DUF6580"/>
    <property type="match status" value="1"/>
</dbReference>
<dbReference type="RefSeq" id="WP_108684746.1">
    <property type="nucleotide sequence ID" value="NZ_QCYK01000001.1"/>
</dbReference>
<evidence type="ECO:0000313" key="3">
    <source>
        <dbReference type="Proteomes" id="UP000244450"/>
    </source>
</evidence>
<feature type="transmembrane region" description="Helical" evidence="1">
    <location>
        <begin position="62"/>
        <end position="83"/>
    </location>
</feature>
<keyword evidence="1" id="KW-1133">Transmembrane helix</keyword>
<gene>
    <name evidence="2" type="ORF">DCC81_01070</name>
</gene>
<dbReference type="OrthoDB" id="9806699at2"/>
<name>A0A2T7BKA5_9BACT</name>
<organism evidence="2 3">
    <name type="scientific">Chitinophaga parva</name>
    <dbReference type="NCBI Taxonomy" id="2169414"/>
    <lineage>
        <taxon>Bacteria</taxon>
        <taxon>Pseudomonadati</taxon>
        <taxon>Bacteroidota</taxon>
        <taxon>Chitinophagia</taxon>
        <taxon>Chitinophagales</taxon>
        <taxon>Chitinophagaceae</taxon>
        <taxon>Chitinophaga</taxon>
    </lineage>
</organism>
<evidence type="ECO:0000313" key="2">
    <source>
        <dbReference type="EMBL" id="PUZ28105.1"/>
    </source>
</evidence>
<dbReference type="EMBL" id="QCYK01000001">
    <property type="protein sequence ID" value="PUZ28105.1"/>
    <property type="molecule type" value="Genomic_DNA"/>
</dbReference>
<feature type="transmembrane region" description="Helical" evidence="1">
    <location>
        <begin position="89"/>
        <end position="107"/>
    </location>
</feature>
<proteinExistence type="predicted"/>
<keyword evidence="1" id="KW-0472">Membrane</keyword>
<protein>
    <submittedName>
        <fullName evidence="2">Uncharacterized protein</fullName>
    </submittedName>
</protein>
<reference evidence="2 3" key="1">
    <citation type="submission" date="2018-04" db="EMBL/GenBank/DDBJ databases">
        <title>Chitinophaga fuyangensis sp. nov., isolated from soil in a chemical factory.</title>
        <authorList>
            <person name="Chen K."/>
        </authorList>
    </citation>
    <scope>NUCLEOTIDE SEQUENCE [LARGE SCALE GENOMIC DNA]</scope>
    <source>
        <strain evidence="2 3">LY-1</strain>
    </source>
</reference>
<dbReference type="InterPro" id="IPR046487">
    <property type="entry name" value="DUF6580"/>
</dbReference>